<dbReference type="EMBL" id="MPGH01000268">
    <property type="protein sequence ID" value="OLN80991.1"/>
    <property type="molecule type" value="Genomic_DNA"/>
</dbReference>
<dbReference type="AlphaFoldDB" id="A0A1Q8R9K5"/>
<evidence type="ECO:0008006" key="3">
    <source>
        <dbReference type="Google" id="ProtNLM"/>
    </source>
</evidence>
<organism evidence="1 2">
    <name type="scientific">Colletotrichum chlorophyti</name>
    <dbReference type="NCBI Taxonomy" id="708187"/>
    <lineage>
        <taxon>Eukaryota</taxon>
        <taxon>Fungi</taxon>
        <taxon>Dikarya</taxon>
        <taxon>Ascomycota</taxon>
        <taxon>Pezizomycotina</taxon>
        <taxon>Sordariomycetes</taxon>
        <taxon>Hypocreomycetidae</taxon>
        <taxon>Glomerellales</taxon>
        <taxon>Glomerellaceae</taxon>
        <taxon>Colletotrichum</taxon>
    </lineage>
</organism>
<dbReference type="OrthoDB" id="4837982at2759"/>
<comment type="caution">
    <text evidence="1">The sequence shown here is derived from an EMBL/GenBank/DDBJ whole genome shotgun (WGS) entry which is preliminary data.</text>
</comment>
<dbReference type="STRING" id="708187.A0A1Q8R9K5"/>
<name>A0A1Q8R9K5_9PEZI</name>
<keyword evidence="2" id="KW-1185">Reference proteome</keyword>
<dbReference type="Proteomes" id="UP000186583">
    <property type="component" value="Unassembled WGS sequence"/>
</dbReference>
<protein>
    <recommendedName>
        <fullName evidence="3">SprT-like domain-containing protein</fullName>
    </recommendedName>
</protein>
<evidence type="ECO:0000313" key="2">
    <source>
        <dbReference type="Proteomes" id="UP000186583"/>
    </source>
</evidence>
<proteinExistence type="predicted"/>
<accession>A0A1Q8R9K5</accession>
<sequence length="248" mass="27557">MFDLSPCRLHSGGRASEPPAQIGVYYARDLVLSTMDHGCCLDLRDAADAKDMLIYGLIEGLHELYDSADEEHFGHVRHVAGLVDRCFLGGYLTRAHELPDGQQLAHLRLDIKEGNDSCQDSWSGARVTLRDGLLGSLPVVNVDIDSKGPWTIVQIIELVIHEMIHGYIMLFACRGNVSHGRGPSSGHSNARGRHGNYVRLLLHHVFSTIQGWDDELSGFGRSLIMDCNHNGDFWEDRCDPLVFLGGLW</sequence>
<evidence type="ECO:0000313" key="1">
    <source>
        <dbReference type="EMBL" id="OLN80991.1"/>
    </source>
</evidence>
<gene>
    <name evidence="1" type="ORF">CCHL11_10220</name>
</gene>
<reference evidence="1 2" key="1">
    <citation type="submission" date="2016-11" db="EMBL/GenBank/DDBJ databases">
        <title>Draft Genome Assembly of Colletotrichum chlorophyti a pathogen of herbaceous plants.</title>
        <authorList>
            <person name="Gan P."/>
            <person name="Narusaka M."/>
            <person name="Tsushima A."/>
            <person name="Narusaka Y."/>
            <person name="Takano Y."/>
            <person name="Shirasu K."/>
        </authorList>
    </citation>
    <scope>NUCLEOTIDE SEQUENCE [LARGE SCALE GENOMIC DNA]</scope>
    <source>
        <strain evidence="1 2">NTL11</strain>
    </source>
</reference>